<dbReference type="InterPro" id="IPR011641">
    <property type="entry name" value="Tyr-kin_ephrin_A/B_rcpt-like"/>
</dbReference>
<proteinExistence type="predicted"/>
<keyword evidence="5" id="KW-1185">Reference proteome</keyword>
<sequence length="524" mass="59248">MFHGASRSLATNYTCPDDYPMLYEKNSEYACVKCSRGWYLNESTRSCEKCPLNTYNDQEGNGECTDCPDNTITGAIGAIMQSDCYQDCLPGWYFSSELSACDRCRIGTYQPDHGSTDCYSCGPGSTTNRTLASKTLLTLLDRWLSRVLLRKTISVDETCKDCPAGSYKPDDQSVVTCIACESGFSSPQGSISRYNCNIPFCPTGTYFNPDCPEIINEVDNKLEDVCILCPVGSYQHSENQTSCIPCPNGTTTNDEGSKNNRACVLKPPLPIPPKPVLQPIYSSGSWYLWIIVGAASVAMAIFFILSLFLYRRNLTNFLTFFTSRNLKTMETTDYYRHEAMYSAPVVTTLPFSAMNKDAVNNTNQPQMTEIYNQIFTGLQQMVDGSDDSRSKDFDEVDSFPRGHLTVNTRLQADDCYDPKALGLDSSGYPIDSADYERAAFEQKNFTSKIQETRRTSNILLRRHNGFVDESTTYRRRVETNSIPYYYNENDYWARQGTGFHNEYNSNSRKDSYRHRTNIEDDDEN</sequence>
<evidence type="ECO:0000313" key="6">
    <source>
        <dbReference type="WBParaSite" id="EVEC_0000112601-mRNA-1"/>
    </source>
</evidence>
<evidence type="ECO:0000256" key="2">
    <source>
        <dbReference type="SAM" id="Phobius"/>
    </source>
</evidence>
<feature type="domain" description="Tyrosine-protein kinase ephrin type A/B receptor-like" evidence="3">
    <location>
        <begin position="37"/>
        <end position="84"/>
    </location>
</feature>
<feature type="domain" description="Tyrosine-protein kinase ephrin type A/B receptor-like" evidence="3">
    <location>
        <begin position="91"/>
        <end position="133"/>
    </location>
</feature>
<evidence type="ECO:0000313" key="4">
    <source>
        <dbReference type="EMBL" id="VDD85691.1"/>
    </source>
</evidence>
<gene>
    <name evidence="4" type="ORF">EVEC_LOCUS834</name>
</gene>
<dbReference type="Pfam" id="PF07699">
    <property type="entry name" value="Ephrin_rec_like"/>
    <property type="match status" value="3"/>
</dbReference>
<organism evidence="6">
    <name type="scientific">Enterobius vermicularis</name>
    <name type="common">Human pinworm</name>
    <dbReference type="NCBI Taxonomy" id="51028"/>
    <lineage>
        <taxon>Eukaryota</taxon>
        <taxon>Metazoa</taxon>
        <taxon>Ecdysozoa</taxon>
        <taxon>Nematoda</taxon>
        <taxon>Chromadorea</taxon>
        <taxon>Rhabditida</taxon>
        <taxon>Spirurina</taxon>
        <taxon>Oxyuridomorpha</taxon>
        <taxon>Oxyuroidea</taxon>
        <taxon>Oxyuridae</taxon>
        <taxon>Enterobius</taxon>
    </lineage>
</organism>
<feature type="region of interest" description="Disordered" evidence="1">
    <location>
        <begin position="502"/>
        <end position="524"/>
    </location>
</feature>
<dbReference type="InterPro" id="IPR009030">
    <property type="entry name" value="Growth_fac_rcpt_cys_sf"/>
</dbReference>
<dbReference type="PANTHER" id="PTHR46967:SF2">
    <property type="entry name" value="SUSHI, VON WILLEBRAND FACTOR TYPE A, EGF AND PENTRAXIN DOMAIN-CONTAINING PROTEIN 1-LIKE"/>
    <property type="match status" value="1"/>
</dbReference>
<dbReference type="STRING" id="51028.A0A0N4UUP5"/>
<protein>
    <submittedName>
        <fullName evidence="6">Ephrin_rec_like domain-containing protein</fullName>
    </submittedName>
</protein>
<feature type="transmembrane region" description="Helical" evidence="2">
    <location>
        <begin position="286"/>
        <end position="310"/>
    </location>
</feature>
<keyword evidence="2" id="KW-0812">Transmembrane</keyword>
<evidence type="ECO:0000313" key="5">
    <source>
        <dbReference type="Proteomes" id="UP000274131"/>
    </source>
</evidence>
<dbReference type="Proteomes" id="UP000274131">
    <property type="component" value="Unassembled WGS sequence"/>
</dbReference>
<evidence type="ECO:0000256" key="1">
    <source>
        <dbReference type="SAM" id="MobiDB-lite"/>
    </source>
</evidence>
<keyword evidence="2" id="KW-1133">Transmembrane helix</keyword>
<dbReference type="EMBL" id="UXUI01007141">
    <property type="protein sequence ID" value="VDD85691.1"/>
    <property type="molecule type" value="Genomic_DNA"/>
</dbReference>
<dbReference type="FunFam" id="2.10.50.10:FF:000018">
    <property type="entry name" value="Sushi, von Willebrand factor type A, EGF and pentraxin domain-containing 1"/>
    <property type="match status" value="1"/>
</dbReference>
<keyword evidence="2" id="KW-0472">Membrane</keyword>
<dbReference type="SUPFAM" id="SSF57184">
    <property type="entry name" value="Growth factor receptor domain"/>
    <property type="match status" value="2"/>
</dbReference>
<reference evidence="4 5" key="2">
    <citation type="submission" date="2018-10" db="EMBL/GenBank/DDBJ databases">
        <authorList>
            <consortium name="Pathogen Informatics"/>
        </authorList>
    </citation>
    <scope>NUCLEOTIDE SEQUENCE [LARGE SCALE GENOMIC DNA]</scope>
</reference>
<dbReference type="WBParaSite" id="EVEC_0000112601-mRNA-1">
    <property type="protein sequence ID" value="EVEC_0000112601-mRNA-1"/>
    <property type="gene ID" value="EVEC_0000112601"/>
</dbReference>
<dbReference type="Gene3D" id="2.10.50.10">
    <property type="entry name" value="Tumor Necrosis Factor Receptor, subunit A, domain 2"/>
    <property type="match status" value="4"/>
</dbReference>
<accession>A0A0N4UUP5</accession>
<dbReference type="PANTHER" id="PTHR46967">
    <property type="entry name" value="INSULIN-LIKE GROWTH FACTOR BINDING PROTEIN,N-TERMINAL"/>
    <property type="match status" value="1"/>
</dbReference>
<evidence type="ECO:0000259" key="3">
    <source>
        <dbReference type="Pfam" id="PF07699"/>
    </source>
</evidence>
<name>A0A0N4UUP5_ENTVE</name>
<dbReference type="SMART" id="SM01411">
    <property type="entry name" value="Ephrin_rec_like"/>
    <property type="match status" value="4"/>
</dbReference>
<dbReference type="OrthoDB" id="5814741at2759"/>
<dbReference type="AlphaFoldDB" id="A0A0N4UUP5"/>
<feature type="domain" description="Tyrosine-protein kinase ephrin type A/B receptor-like" evidence="3">
    <location>
        <begin position="225"/>
        <end position="263"/>
    </location>
</feature>
<reference evidence="6" key="1">
    <citation type="submission" date="2017-02" db="UniProtKB">
        <authorList>
            <consortium name="WormBaseParasite"/>
        </authorList>
    </citation>
    <scope>IDENTIFICATION</scope>
</reference>